<sequence>MATLTPPSGPYFSNGGHRMIFFLRNTDYNITINASSSPPQRSLSLSLFSPLSLSPPPLISFLPSPFICVSSHNPISPDCFHLIHLSSSGRHYIRGGEGRGRHQILRRKLYGVSMWYGATSLYDEDRLISLRTRAVRMDDTLFPPVDLFLKLNSLPIYSLRKKLKSNSLRSLSGPQGCNA</sequence>
<dbReference type="EMBL" id="HBUF01186853">
    <property type="protein sequence ID" value="CAG6656988.1"/>
    <property type="molecule type" value="Transcribed_RNA"/>
</dbReference>
<organism evidence="1">
    <name type="scientific">Cacopsylla melanoneura</name>
    <dbReference type="NCBI Taxonomy" id="428564"/>
    <lineage>
        <taxon>Eukaryota</taxon>
        <taxon>Metazoa</taxon>
        <taxon>Ecdysozoa</taxon>
        <taxon>Arthropoda</taxon>
        <taxon>Hexapoda</taxon>
        <taxon>Insecta</taxon>
        <taxon>Pterygota</taxon>
        <taxon>Neoptera</taxon>
        <taxon>Paraneoptera</taxon>
        <taxon>Hemiptera</taxon>
        <taxon>Sternorrhyncha</taxon>
        <taxon>Psylloidea</taxon>
        <taxon>Psyllidae</taxon>
        <taxon>Psyllinae</taxon>
        <taxon>Cacopsylla</taxon>
    </lineage>
</organism>
<reference evidence="1" key="1">
    <citation type="submission" date="2021-05" db="EMBL/GenBank/DDBJ databases">
        <authorList>
            <person name="Alioto T."/>
            <person name="Alioto T."/>
            <person name="Gomez Garrido J."/>
        </authorList>
    </citation>
    <scope>NUCLEOTIDE SEQUENCE</scope>
</reference>
<dbReference type="AlphaFoldDB" id="A0A8D8WFH2"/>
<accession>A0A8D8WFH2</accession>
<proteinExistence type="predicted"/>
<protein>
    <submittedName>
        <fullName evidence="1">Uncharacterized protein</fullName>
    </submittedName>
</protein>
<name>A0A8D8WFH2_9HEMI</name>
<evidence type="ECO:0000313" key="1">
    <source>
        <dbReference type="EMBL" id="CAG6656988.1"/>
    </source>
</evidence>